<evidence type="ECO:0000256" key="8">
    <source>
        <dbReference type="ARBA" id="ARBA00017684"/>
    </source>
</evidence>
<dbReference type="GO" id="GO:0009073">
    <property type="term" value="P:aromatic amino acid family biosynthetic process"/>
    <property type="evidence" value="ECO:0007669"/>
    <property type="project" value="UniProtKB-KW"/>
</dbReference>
<evidence type="ECO:0000256" key="17">
    <source>
        <dbReference type="ARBA" id="ARBA00023285"/>
    </source>
</evidence>
<evidence type="ECO:0000256" key="11">
    <source>
        <dbReference type="ARBA" id="ARBA00022723"/>
    </source>
</evidence>
<organism evidence="21 22">
    <name type="scientific">Oryzomonas rubra</name>
    <dbReference type="NCBI Taxonomy" id="2509454"/>
    <lineage>
        <taxon>Bacteria</taxon>
        <taxon>Pseudomonadati</taxon>
        <taxon>Thermodesulfobacteriota</taxon>
        <taxon>Desulfuromonadia</taxon>
        <taxon>Geobacterales</taxon>
        <taxon>Geobacteraceae</taxon>
        <taxon>Oryzomonas</taxon>
    </lineage>
</organism>
<feature type="binding site" evidence="18">
    <location>
        <begin position="170"/>
        <end position="173"/>
    </location>
    <ligand>
        <name>NAD(+)</name>
        <dbReference type="ChEBI" id="CHEBI:57540"/>
    </ligand>
</feature>
<feature type="binding site" evidence="18">
    <location>
        <begin position="130"/>
        <end position="131"/>
    </location>
    <ligand>
        <name>NAD(+)</name>
        <dbReference type="ChEBI" id="CHEBI:57540"/>
    </ligand>
</feature>
<dbReference type="GO" id="GO:0009423">
    <property type="term" value="P:chorismate biosynthetic process"/>
    <property type="evidence" value="ECO:0007669"/>
    <property type="project" value="UniProtKB-UniRule"/>
</dbReference>
<keyword evidence="17 18" id="KW-0170">Cobalt</keyword>
<dbReference type="InterPro" id="IPR050071">
    <property type="entry name" value="Dehydroquinate_synthase"/>
</dbReference>
<dbReference type="InterPro" id="IPR056179">
    <property type="entry name" value="DHQS_C"/>
</dbReference>
<evidence type="ECO:0000259" key="20">
    <source>
        <dbReference type="Pfam" id="PF24621"/>
    </source>
</evidence>
<accession>A0A5A9XBI8</accession>
<feature type="binding site" evidence="18">
    <location>
        <begin position="72"/>
        <end position="77"/>
    </location>
    <ligand>
        <name>NAD(+)</name>
        <dbReference type="ChEBI" id="CHEBI:57540"/>
    </ligand>
</feature>
<evidence type="ECO:0000256" key="2">
    <source>
        <dbReference type="ARBA" id="ARBA00001911"/>
    </source>
</evidence>
<evidence type="ECO:0000313" key="22">
    <source>
        <dbReference type="Proteomes" id="UP000324298"/>
    </source>
</evidence>
<dbReference type="GO" id="GO:0000166">
    <property type="term" value="F:nucleotide binding"/>
    <property type="evidence" value="ECO:0007669"/>
    <property type="project" value="UniProtKB-KW"/>
</dbReference>
<feature type="domain" description="3-dehydroquinate synthase N-terminal" evidence="19">
    <location>
        <begin position="68"/>
        <end position="180"/>
    </location>
</feature>
<feature type="binding site" evidence="18">
    <location>
        <position position="248"/>
    </location>
    <ligand>
        <name>Zn(2+)</name>
        <dbReference type="ChEBI" id="CHEBI:29105"/>
    </ligand>
</feature>
<comment type="similarity">
    <text evidence="6 18">Belongs to the sugar phosphate cyclases superfamily. Dehydroquinate synthase family.</text>
</comment>
<dbReference type="Pfam" id="PF24621">
    <property type="entry name" value="DHQS_C"/>
    <property type="match status" value="1"/>
</dbReference>
<gene>
    <name evidence="18" type="primary">aroB</name>
    <name evidence="21" type="ORF">ET418_12770</name>
</gene>
<evidence type="ECO:0000256" key="18">
    <source>
        <dbReference type="HAMAP-Rule" id="MF_00110"/>
    </source>
</evidence>
<dbReference type="EMBL" id="SRSD01000007">
    <property type="protein sequence ID" value="KAA0890522.1"/>
    <property type="molecule type" value="Genomic_DNA"/>
</dbReference>
<evidence type="ECO:0000256" key="14">
    <source>
        <dbReference type="ARBA" id="ARBA00023027"/>
    </source>
</evidence>
<evidence type="ECO:0000256" key="5">
    <source>
        <dbReference type="ARBA" id="ARBA00004661"/>
    </source>
</evidence>
<comment type="cofactor">
    <cofactor evidence="18">
        <name>Co(2+)</name>
        <dbReference type="ChEBI" id="CHEBI:48828"/>
    </cofactor>
    <cofactor evidence="18">
        <name>Zn(2+)</name>
        <dbReference type="ChEBI" id="CHEBI:29105"/>
    </cofactor>
    <text evidence="18">Binds 1 divalent metal cation per subunit. Can use either Co(2+) or Zn(2+).</text>
</comment>
<keyword evidence="11 18" id="KW-0479">Metal-binding</keyword>
<evidence type="ECO:0000259" key="19">
    <source>
        <dbReference type="Pfam" id="PF01761"/>
    </source>
</evidence>
<dbReference type="CDD" id="cd08195">
    <property type="entry name" value="DHQS"/>
    <property type="match status" value="1"/>
</dbReference>
<sequence>MSVVTVNLGESSYDIQIGSGSLPALGRSCASLGLTGRAAVVTNPTVNALYGDTVRRSLADAGYPVTLIEMPDGEEFKNAATLGSVYDALIAAGMDRRSFIVALGGGVVGDLAGFAAATFMRGIPFVQVPTTLLAQVDSSVGGKTAIDHPQGKNLIGAFYQPRLVLIDVDTLATLPQREYRAGLAEVVKYGVAIDGPFFEYLEQNVDALQAMERECLMTIIRRCCELKARVVELDEKEAGPREALNYGHTLGHALETLAGYRSLVHGEAVAIGMVLAARICVRRGECGDDDVARIAALLGGLGLSVAPPAVERTRLLDALLKDKKSRAGTINFICNQGIGNYTVAQLSPEELLALSGLGV</sequence>
<dbReference type="GO" id="GO:0008652">
    <property type="term" value="P:amino acid biosynthetic process"/>
    <property type="evidence" value="ECO:0007669"/>
    <property type="project" value="UniProtKB-KW"/>
</dbReference>
<dbReference type="FunFam" id="3.40.50.1970:FF:000001">
    <property type="entry name" value="3-dehydroquinate synthase"/>
    <property type="match status" value="1"/>
</dbReference>
<evidence type="ECO:0000256" key="12">
    <source>
        <dbReference type="ARBA" id="ARBA00022741"/>
    </source>
</evidence>
<evidence type="ECO:0000256" key="6">
    <source>
        <dbReference type="ARBA" id="ARBA00005412"/>
    </source>
</evidence>
<dbReference type="EC" id="4.2.3.4" evidence="7 18"/>
<reference evidence="21 22" key="1">
    <citation type="submission" date="2019-04" db="EMBL/GenBank/DDBJ databases">
        <title>Geobacter ruber sp. nov., ferric-reducing bacteria isolated from paddy soil.</title>
        <authorList>
            <person name="Xu Z."/>
            <person name="Masuda Y."/>
            <person name="Itoh H."/>
            <person name="Senoo K."/>
        </authorList>
    </citation>
    <scope>NUCLEOTIDE SEQUENCE [LARGE SCALE GENOMIC DNA]</scope>
    <source>
        <strain evidence="21 22">Red88</strain>
    </source>
</reference>
<comment type="pathway">
    <text evidence="5 18">Metabolic intermediate biosynthesis; chorismate biosynthesis; chorismate from D-erythrose 4-phosphate and phosphoenolpyruvate: step 2/7.</text>
</comment>
<dbReference type="InterPro" id="IPR030960">
    <property type="entry name" value="DHQS/DOIS_N"/>
</dbReference>
<keyword evidence="10 18" id="KW-0028">Amino-acid biosynthesis</keyword>
<dbReference type="GO" id="GO:0003856">
    <property type="term" value="F:3-dehydroquinate synthase activity"/>
    <property type="evidence" value="ECO:0007669"/>
    <property type="project" value="UniProtKB-UniRule"/>
</dbReference>
<dbReference type="OrthoDB" id="9806583at2"/>
<evidence type="ECO:0000256" key="15">
    <source>
        <dbReference type="ARBA" id="ARBA00023141"/>
    </source>
</evidence>
<comment type="catalytic activity">
    <reaction evidence="1 18">
        <text>7-phospho-2-dehydro-3-deoxy-D-arabino-heptonate = 3-dehydroquinate + phosphate</text>
        <dbReference type="Rhea" id="RHEA:21968"/>
        <dbReference type="ChEBI" id="CHEBI:32364"/>
        <dbReference type="ChEBI" id="CHEBI:43474"/>
        <dbReference type="ChEBI" id="CHEBI:58394"/>
        <dbReference type="EC" id="4.2.3.4"/>
    </reaction>
</comment>
<keyword evidence="12 18" id="KW-0547">Nucleotide-binding</keyword>
<dbReference type="NCBIfam" id="TIGR01357">
    <property type="entry name" value="aroB"/>
    <property type="match status" value="1"/>
</dbReference>
<evidence type="ECO:0000256" key="4">
    <source>
        <dbReference type="ARBA" id="ARBA00004496"/>
    </source>
</evidence>
<evidence type="ECO:0000256" key="7">
    <source>
        <dbReference type="ARBA" id="ARBA00013031"/>
    </source>
</evidence>
<evidence type="ECO:0000313" key="21">
    <source>
        <dbReference type="EMBL" id="KAA0890522.1"/>
    </source>
</evidence>
<keyword evidence="15 18" id="KW-0057">Aromatic amino acid biosynthesis</keyword>
<evidence type="ECO:0000256" key="10">
    <source>
        <dbReference type="ARBA" id="ARBA00022605"/>
    </source>
</evidence>
<evidence type="ECO:0000256" key="16">
    <source>
        <dbReference type="ARBA" id="ARBA00023239"/>
    </source>
</evidence>
<comment type="function">
    <text evidence="3 18">Catalyzes the conversion of 3-deoxy-D-arabino-heptulosonate 7-phosphate (DAHP) to dehydroquinate (DHQ).</text>
</comment>
<feature type="binding site" evidence="18">
    <location>
        <position position="265"/>
    </location>
    <ligand>
        <name>Zn(2+)</name>
        <dbReference type="ChEBI" id="CHEBI:29105"/>
    </ligand>
</feature>
<dbReference type="PANTHER" id="PTHR43622:SF7">
    <property type="entry name" value="3-DEHYDROQUINATE SYNTHASE, CHLOROPLASTIC"/>
    <property type="match status" value="1"/>
</dbReference>
<dbReference type="GO" id="GO:0046872">
    <property type="term" value="F:metal ion binding"/>
    <property type="evidence" value="ECO:0007669"/>
    <property type="project" value="UniProtKB-KW"/>
</dbReference>
<proteinExistence type="inferred from homology"/>
<dbReference type="RefSeq" id="WP_149308062.1">
    <property type="nucleotide sequence ID" value="NZ_SRSD01000007.1"/>
</dbReference>
<evidence type="ECO:0000256" key="9">
    <source>
        <dbReference type="ARBA" id="ARBA00022490"/>
    </source>
</evidence>
<feature type="binding site" evidence="18">
    <location>
        <begin position="106"/>
        <end position="110"/>
    </location>
    <ligand>
        <name>NAD(+)</name>
        <dbReference type="ChEBI" id="CHEBI:57540"/>
    </ligand>
</feature>
<evidence type="ECO:0000256" key="1">
    <source>
        <dbReference type="ARBA" id="ARBA00001393"/>
    </source>
</evidence>
<comment type="cofactor">
    <cofactor evidence="2 18">
        <name>NAD(+)</name>
        <dbReference type="ChEBI" id="CHEBI:57540"/>
    </cofactor>
</comment>
<dbReference type="UniPathway" id="UPA00053">
    <property type="reaction ID" value="UER00085"/>
</dbReference>
<dbReference type="PANTHER" id="PTHR43622">
    <property type="entry name" value="3-DEHYDROQUINATE SYNTHASE"/>
    <property type="match status" value="1"/>
</dbReference>
<feature type="binding site" evidence="18">
    <location>
        <position position="143"/>
    </location>
    <ligand>
        <name>NAD(+)</name>
        <dbReference type="ChEBI" id="CHEBI:57540"/>
    </ligand>
</feature>
<keyword evidence="22" id="KW-1185">Reference proteome</keyword>
<dbReference type="PIRSF" id="PIRSF001455">
    <property type="entry name" value="DHQ_synth"/>
    <property type="match status" value="1"/>
</dbReference>
<dbReference type="InterPro" id="IPR016037">
    <property type="entry name" value="DHQ_synth_AroB"/>
</dbReference>
<dbReference type="InterPro" id="IPR030963">
    <property type="entry name" value="DHQ_synth_fam"/>
</dbReference>
<dbReference type="Gene3D" id="3.40.50.1970">
    <property type="match status" value="1"/>
</dbReference>
<comment type="subcellular location">
    <subcellularLocation>
        <location evidence="4 18">Cytoplasm</location>
    </subcellularLocation>
</comment>
<dbReference type="Pfam" id="PF01761">
    <property type="entry name" value="DHQ_synthase"/>
    <property type="match status" value="1"/>
</dbReference>
<feature type="domain" description="3-dehydroquinate synthase C-terminal" evidence="20">
    <location>
        <begin position="182"/>
        <end position="325"/>
    </location>
</feature>
<dbReference type="Gene3D" id="1.20.1090.10">
    <property type="entry name" value="Dehydroquinate synthase-like - alpha domain"/>
    <property type="match status" value="1"/>
</dbReference>
<dbReference type="AlphaFoldDB" id="A0A5A9XBI8"/>
<feature type="binding site" evidence="18">
    <location>
        <position position="185"/>
    </location>
    <ligand>
        <name>Zn(2+)</name>
        <dbReference type="ChEBI" id="CHEBI:29105"/>
    </ligand>
</feature>
<feature type="binding site" evidence="18">
    <location>
        <position position="152"/>
    </location>
    <ligand>
        <name>NAD(+)</name>
        <dbReference type="ChEBI" id="CHEBI:57540"/>
    </ligand>
</feature>
<keyword evidence="9 18" id="KW-0963">Cytoplasm</keyword>
<name>A0A5A9XBI8_9BACT</name>
<keyword evidence="13 18" id="KW-0862">Zinc</keyword>
<protein>
    <recommendedName>
        <fullName evidence="8 18">3-dehydroquinate synthase</fullName>
        <shortName evidence="18">DHQS</shortName>
        <ecNumber evidence="7 18">4.2.3.4</ecNumber>
    </recommendedName>
</protein>
<dbReference type="GO" id="GO:0005737">
    <property type="term" value="C:cytoplasm"/>
    <property type="evidence" value="ECO:0007669"/>
    <property type="project" value="UniProtKB-SubCell"/>
</dbReference>
<keyword evidence="14 18" id="KW-0520">NAD</keyword>
<keyword evidence="16 18" id="KW-0456">Lyase</keyword>
<comment type="caution">
    <text evidence="21">The sequence shown here is derived from an EMBL/GenBank/DDBJ whole genome shotgun (WGS) entry which is preliminary data.</text>
</comment>
<dbReference type="Proteomes" id="UP000324298">
    <property type="component" value="Unassembled WGS sequence"/>
</dbReference>
<dbReference type="SUPFAM" id="SSF56796">
    <property type="entry name" value="Dehydroquinate synthase-like"/>
    <property type="match status" value="1"/>
</dbReference>
<evidence type="ECO:0000256" key="3">
    <source>
        <dbReference type="ARBA" id="ARBA00003485"/>
    </source>
</evidence>
<evidence type="ECO:0000256" key="13">
    <source>
        <dbReference type="ARBA" id="ARBA00022833"/>
    </source>
</evidence>
<dbReference type="HAMAP" id="MF_00110">
    <property type="entry name" value="DHQ_synthase"/>
    <property type="match status" value="1"/>
</dbReference>